<sequence>MTNQTTQRVKVSAESFYQEQYSQPEALQYVHAYRIRIENQGRLPVQLLSRTWEVIESTGERRHVEGEGVVGKQPVILPGDSYEYNSWIQFATPFGAMEGSYVMYRRDDDGVENYFEVEVPRFLHIVPAILN</sequence>
<comment type="caution">
    <text evidence="2">The sequence shown here is derived from an EMBL/GenBank/DDBJ whole genome shotgun (WGS) entry which is preliminary data.</text>
</comment>
<feature type="domain" description="ApaG" evidence="1">
    <location>
        <begin position="3"/>
        <end position="131"/>
    </location>
</feature>
<dbReference type="PROSITE" id="PS51087">
    <property type="entry name" value="APAG"/>
    <property type="match status" value="1"/>
</dbReference>
<evidence type="ECO:0000313" key="3">
    <source>
        <dbReference type="Proteomes" id="UP000576209"/>
    </source>
</evidence>
<dbReference type="Proteomes" id="UP000576209">
    <property type="component" value="Unassembled WGS sequence"/>
</dbReference>
<dbReference type="PANTHER" id="PTHR47191">
    <property type="entry name" value="OS05G0170800 PROTEIN"/>
    <property type="match status" value="1"/>
</dbReference>
<name>A0A840E854_9BACT</name>
<dbReference type="Pfam" id="PF04379">
    <property type="entry name" value="DUF525"/>
    <property type="match status" value="1"/>
</dbReference>
<dbReference type="RefSeq" id="WP_183495731.1">
    <property type="nucleotide sequence ID" value="NZ_JACIFF010000005.1"/>
</dbReference>
<dbReference type="NCBIfam" id="NF003967">
    <property type="entry name" value="PRK05461.1"/>
    <property type="match status" value="1"/>
</dbReference>
<accession>A0A840E854</accession>
<evidence type="ECO:0000259" key="1">
    <source>
        <dbReference type="PROSITE" id="PS51087"/>
    </source>
</evidence>
<dbReference type="InterPro" id="IPR007474">
    <property type="entry name" value="ApaG_domain"/>
</dbReference>
<dbReference type="EMBL" id="JACIFF010000005">
    <property type="protein sequence ID" value="MBB4079477.1"/>
    <property type="molecule type" value="Genomic_DNA"/>
</dbReference>
<protein>
    <submittedName>
        <fullName evidence="2">ApaG protein</fullName>
    </submittedName>
</protein>
<dbReference type="InterPro" id="IPR036767">
    <property type="entry name" value="ApaG_sf"/>
</dbReference>
<dbReference type="Gene3D" id="2.60.40.1470">
    <property type="entry name" value="ApaG domain"/>
    <property type="match status" value="1"/>
</dbReference>
<organism evidence="2 3">
    <name type="scientific">Neolewinella aquimaris</name>
    <dbReference type="NCBI Taxonomy" id="1835722"/>
    <lineage>
        <taxon>Bacteria</taxon>
        <taxon>Pseudomonadati</taxon>
        <taxon>Bacteroidota</taxon>
        <taxon>Saprospiria</taxon>
        <taxon>Saprospirales</taxon>
        <taxon>Lewinellaceae</taxon>
        <taxon>Neolewinella</taxon>
    </lineage>
</organism>
<reference evidence="2 3" key="1">
    <citation type="submission" date="2020-08" db="EMBL/GenBank/DDBJ databases">
        <title>Genomic Encyclopedia of Type Strains, Phase IV (KMG-IV): sequencing the most valuable type-strain genomes for metagenomic binning, comparative biology and taxonomic classification.</title>
        <authorList>
            <person name="Goeker M."/>
        </authorList>
    </citation>
    <scope>NUCLEOTIDE SEQUENCE [LARGE SCALE GENOMIC DNA]</scope>
    <source>
        <strain evidence="2 3">DSM 105137</strain>
    </source>
</reference>
<dbReference type="SUPFAM" id="SSF110069">
    <property type="entry name" value="ApaG-like"/>
    <property type="match status" value="1"/>
</dbReference>
<proteinExistence type="predicted"/>
<evidence type="ECO:0000313" key="2">
    <source>
        <dbReference type="EMBL" id="MBB4079477.1"/>
    </source>
</evidence>
<keyword evidence="3" id="KW-1185">Reference proteome</keyword>
<dbReference type="InterPro" id="IPR050718">
    <property type="entry name" value="ApaG-like"/>
</dbReference>
<dbReference type="AlphaFoldDB" id="A0A840E854"/>
<dbReference type="PANTHER" id="PTHR47191:SF2">
    <property type="entry name" value="OS05G0170800 PROTEIN"/>
    <property type="match status" value="1"/>
</dbReference>
<gene>
    <name evidence="2" type="ORF">GGR28_002102</name>
</gene>